<dbReference type="KEGG" id="eaj:Q3M24_06925"/>
<gene>
    <name evidence="1" type="ORF">Q3M24_06925</name>
</gene>
<dbReference type="InterPro" id="IPR029058">
    <property type="entry name" value="AB_hydrolase_fold"/>
</dbReference>
<keyword evidence="1" id="KW-0378">Hydrolase</keyword>
<dbReference type="AlphaFoldDB" id="A0AAU8LZR9"/>
<dbReference type="PROSITE" id="PS51257">
    <property type="entry name" value="PROKAR_LIPOPROTEIN"/>
    <property type="match status" value="1"/>
</dbReference>
<reference evidence="1" key="1">
    <citation type="journal article" date="2024" name="Syst. Appl. Microbiol.">
        <title>First single-strain enrichments of Electrothrix cable bacteria, description of E. aestuarii sp. nov. and E. rattekaaiensis sp. nov., and proposal of a cable bacteria taxonomy following the rules of the SeqCode.</title>
        <authorList>
            <person name="Plum-Jensen L.E."/>
            <person name="Schramm A."/>
            <person name="Marshall I.P.G."/>
        </authorList>
    </citation>
    <scope>NUCLEOTIDE SEQUENCE</scope>
    <source>
        <strain evidence="1">Rat1</strain>
    </source>
</reference>
<accession>A0AAU8LZR9</accession>
<dbReference type="GO" id="GO:0016787">
    <property type="term" value="F:hydrolase activity"/>
    <property type="evidence" value="ECO:0007669"/>
    <property type="project" value="UniProtKB-KW"/>
</dbReference>
<dbReference type="InterPro" id="IPR010315">
    <property type="entry name" value="DUF915_hydro-like"/>
</dbReference>
<dbReference type="EMBL" id="CP159373">
    <property type="protein sequence ID" value="XCN74473.1"/>
    <property type="molecule type" value="Genomic_DNA"/>
</dbReference>
<dbReference type="Gene3D" id="3.40.50.1820">
    <property type="entry name" value="alpha/beta hydrolase"/>
    <property type="match status" value="1"/>
</dbReference>
<organism evidence="1">
    <name type="scientific">Candidatus Electrothrix aestuarii</name>
    <dbReference type="NCBI Taxonomy" id="3062594"/>
    <lineage>
        <taxon>Bacteria</taxon>
        <taxon>Pseudomonadati</taxon>
        <taxon>Thermodesulfobacteriota</taxon>
        <taxon>Desulfobulbia</taxon>
        <taxon>Desulfobulbales</taxon>
        <taxon>Desulfobulbaceae</taxon>
        <taxon>Candidatus Electrothrix</taxon>
    </lineage>
</organism>
<dbReference type="Pfam" id="PF06028">
    <property type="entry name" value="DUF915"/>
    <property type="match status" value="1"/>
</dbReference>
<reference evidence="1" key="2">
    <citation type="submission" date="2024-06" db="EMBL/GenBank/DDBJ databases">
        <authorList>
            <person name="Plum-Jensen L.E."/>
            <person name="Schramm A."/>
            <person name="Marshall I.P.G."/>
        </authorList>
    </citation>
    <scope>NUCLEOTIDE SEQUENCE</scope>
    <source>
        <strain evidence="1">Rat1</strain>
    </source>
</reference>
<sequence>MNFSFKLIQAVSFLLLCFLITSCTLIQLNKDVNKSLESTVITGRVRADSLETGPIIVAACSVDKKKKIAHYTVLHEPGEYELMVGQGEYYVFAFQDKNSNLIYEQGELAGQHGSPQKVQVPAVGVVFDIDIVIPEQGESIVFPQGKAIASPPPHKLYSRQAGAIAQLDDERFAPENGSKGFWEPYAFFKEFGGNIYFLEKYDPTKTPVLFIHGAAGTPEGWQYFVNHMDRTRFQPWFFYYPTGARIDSISYLLLWKLSNLQAKYQFKEMYITAHSMGGLVARSFLVNYGQKFPLVKLFIALATPWGGDKMAEYGVEQSPAVIPSWRDMQPEGNFITSLYRKKMPEQVRFYMFYGHQGTRNPFSSNNDGTIALSSLLDSRPQAEAQMNYAFNEDHTSIISSKEVVEQYNTILNEFAEQQNNSPQQSAGYLKVQVSYTYKTEGAMPHPRLILRPAGREGGEIVTFLQDEENSKLLGPFPAGDYVANMIVEAGAPQEKNIPISIKSKTTEELDVTFHADGEIRGCVTSSLKKEEKVIGMPDYLYRAVDKNVKIQSLTLQGQGIRRELQQSTGEDINNYDYLIERADVCHNTCFAFFGLPAGDYTLRLQAEGYKNLTKKYSVLPGKIKYFRITELLPE</sequence>
<protein>
    <submittedName>
        <fullName evidence="1">Alpha/beta hydrolase</fullName>
    </submittedName>
</protein>
<proteinExistence type="predicted"/>
<name>A0AAU8LZR9_9BACT</name>
<evidence type="ECO:0000313" key="1">
    <source>
        <dbReference type="EMBL" id="XCN74473.1"/>
    </source>
</evidence>
<dbReference type="SUPFAM" id="SSF53474">
    <property type="entry name" value="alpha/beta-Hydrolases"/>
    <property type="match status" value="1"/>
</dbReference>